<evidence type="ECO:0000313" key="1">
    <source>
        <dbReference type="EMBL" id="AYQ54621.1"/>
    </source>
</evidence>
<organism evidence="1 2">
    <name type="scientific">Methanomethylophilus alvi</name>
    <dbReference type="NCBI Taxonomy" id="1291540"/>
    <lineage>
        <taxon>Archaea</taxon>
        <taxon>Methanobacteriati</taxon>
        <taxon>Thermoplasmatota</taxon>
        <taxon>Thermoplasmata</taxon>
        <taxon>Methanomassiliicoccales</taxon>
        <taxon>Methanomethylophilaceae</taxon>
        <taxon>Methanomethylophilus</taxon>
    </lineage>
</organism>
<reference evidence="1 2" key="1">
    <citation type="submission" date="2016-10" db="EMBL/GenBank/DDBJ databases">
        <title>Complete genome of the TMA-utilizing, human hosted archaeon Methanomethylophilus alvus Gen. nov, sp. nov., strain Mx-05, derived from a pure culture.</title>
        <authorList>
            <person name="Brugere J.-F."/>
            <person name="Ben Hania W."/>
            <person name="Chaudhary P.P."/>
            <person name="Gaci N."/>
            <person name="Borrel G."/>
            <person name="Cao Van Tuat L."/>
            <person name="Fardeau M.-L."/>
            <person name="Harris H.M.B."/>
            <person name="O'Toole P.W."/>
            <person name="Ollivier B."/>
        </authorList>
    </citation>
    <scope>NUCLEOTIDE SEQUENCE [LARGE SCALE GENOMIC DNA]</scope>
    <source>
        <strain evidence="1 2">Mx-05</strain>
    </source>
</reference>
<accession>A0A3G3IFS5</accession>
<dbReference type="GeneID" id="41321243"/>
<dbReference type="EMBL" id="CP017686">
    <property type="protein sequence ID" value="AYQ54621.1"/>
    <property type="molecule type" value="Genomic_DNA"/>
</dbReference>
<sequence>MKQEEPDRIIKCPFCGRSFCDDRAGEICRTDRMCMVCGYTWRSRGNSIPRRCPSCRSTEWNVSRRQEVSCVKCGHKWIPRGGSRPYMCPKCKSTDWRGVLSKPRKIYSEEDLQRAVALYSEGKGCVEAAAETGVPLEIIVLRIRDISRDPIRMGPARR</sequence>
<gene>
    <name evidence="1" type="ORF">BKD89_02210</name>
</gene>
<protein>
    <submittedName>
        <fullName evidence="1">Uncharacterized protein</fullName>
    </submittedName>
</protein>
<proteinExistence type="predicted"/>
<dbReference type="Proteomes" id="UP000273278">
    <property type="component" value="Chromosome"/>
</dbReference>
<evidence type="ECO:0000313" key="2">
    <source>
        <dbReference type="Proteomes" id="UP000273278"/>
    </source>
</evidence>
<dbReference type="AlphaFoldDB" id="A0A3G3IFS5"/>
<dbReference type="RefSeq" id="WP_015504336.1">
    <property type="nucleotide sequence ID" value="NZ_CP017686.1"/>
</dbReference>
<name>A0A3G3IFS5_9ARCH</name>